<proteinExistence type="predicted"/>
<sequence length="103" mass="11895">MLCDIFLVLDCQGKIHSIPGDTRENNDIPESRTDVYGTSTLQSILLTLISCLQAYHRRRPSWLDSCLLDGTVRRKRPHHRQAWHQNFQRSSRWSSCSNSGAVR</sequence>
<dbReference type="VEuPathDB" id="FungiDB:MPH_12044"/>
<evidence type="ECO:0000313" key="1">
    <source>
        <dbReference type="EMBL" id="EKG11041.1"/>
    </source>
</evidence>
<dbReference type="HOGENOM" id="CLU_2264270_0_0_1"/>
<organism evidence="1 2">
    <name type="scientific">Macrophomina phaseolina (strain MS6)</name>
    <name type="common">Charcoal rot fungus</name>
    <dbReference type="NCBI Taxonomy" id="1126212"/>
    <lineage>
        <taxon>Eukaryota</taxon>
        <taxon>Fungi</taxon>
        <taxon>Dikarya</taxon>
        <taxon>Ascomycota</taxon>
        <taxon>Pezizomycotina</taxon>
        <taxon>Dothideomycetes</taxon>
        <taxon>Dothideomycetes incertae sedis</taxon>
        <taxon>Botryosphaeriales</taxon>
        <taxon>Botryosphaeriaceae</taxon>
        <taxon>Macrophomina</taxon>
    </lineage>
</organism>
<evidence type="ECO:0000313" key="2">
    <source>
        <dbReference type="Proteomes" id="UP000007129"/>
    </source>
</evidence>
<dbReference type="InParanoid" id="K2QMH9"/>
<name>K2QMH9_MACPH</name>
<gene>
    <name evidence="1" type="ORF">MPH_12044</name>
</gene>
<protein>
    <submittedName>
        <fullName evidence="1">Uncharacterized protein</fullName>
    </submittedName>
</protein>
<dbReference type="Proteomes" id="UP000007129">
    <property type="component" value="Unassembled WGS sequence"/>
</dbReference>
<accession>K2QMH9</accession>
<comment type="caution">
    <text evidence="1">The sequence shown here is derived from an EMBL/GenBank/DDBJ whole genome shotgun (WGS) entry which is preliminary data.</text>
</comment>
<reference evidence="1 2" key="1">
    <citation type="journal article" date="2012" name="BMC Genomics">
        <title>Tools to kill: Genome of one of the most destructive plant pathogenic fungi Macrophomina phaseolina.</title>
        <authorList>
            <person name="Islam M.S."/>
            <person name="Haque M.S."/>
            <person name="Islam M.M."/>
            <person name="Emdad E.M."/>
            <person name="Halim A."/>
            <person name="Hossen Q.M.M."/>
            <person name="Hossain M.Z."/>
            <person name="Ahmed B."/>
            <person name="Rahim S."/>
            <person name="Rahman M.S."/>
            <person name="Alam M.M."/>
            <person name="Hou S."/>
            <person name="Wan X."/>
            <person name="Saito J.A."/>
            <person name="Alam M."/>
        </authorList>
    </citation>
    <scope>NUCLEOTIDE SEQUENCE [LARGE SCALE GENOMIC DNA]</scope>
    <source>
        <strain evidence="1 2">MS6</strain>
    </source>
</reference>
<dbReference type="AlphaFoldDB" id="K2QMH9"/>
<dbReference type="EMBL" id="AHHD01000500">
    <property type="protein sequence ID" value="EKG11041.1"/>
    <property type="molecule type" value="Genomic_DNA"/>
</dbReference>